<sequence>MLDASGNAFITGSTESYGVGHSDVFIVKYDSGGNLLWSNAWGGSEEDLGFEIALDYFGNVFIMGWTLSYGAGSEDVFLLKYNSSGNLLWNNTWGGSGYEYAYEIALDASGNTCITGVTSSYGPGHSAVFLLKYDSSGNLMWDKTWGGSANDYGKGIALDSSGNTFITGIYGGAGYSDVFLLKYDSSGNLLLYNTWKGSGYTFGYGIALDTLGNAFITGDTGNYGEEGDFDVFLLKHELDTDSDGLSDNNENITYFTDPNNSDTDGDGLSDGWEVYYGLNPTWSS</sequence>
<evidence type="ECO:0000313" key="5">
    <source>
        <dbReference type="EMBL" id="KKK96573.1"/>
    </source>
</evidence>
<dbReference type="Pfam" id="PF06739">
    <property type="entry name" value="SBBP"/>
    <property type="match status" value="2"/>
</dbReference>
<dbReference type="PANTHER" id="PTHR42754:SF1">
    <property type="entry name" value="LIPOPROTEIN"/>
    <property type="match status" value="1"/>
</dbReference>
<reference evidence="5" key="1">
    <citation type="journal article" date="2015" name="Nature">
        <title>Complex archaea that bridge the gap between prokaryotes and eukaryotes.</title>
        <authorList>
            <person name="Spang A."/>
            <person name="Saw J.H."/>
            <person name="Jorgensen S.L."/>
            <person name="Zaremba-Niedzwiedzka K."/>
            <person name="Martijn J."/>
            <person name="Lind A.E."/>
            <person name="van Eijk R."/>
            <person name="Schleper C."/>
            <person name="Guy L."/>
            <person name="Ettema T.J."/>
        </authorList>
    </citation>
    <scope>NUCLEOTIDE SEQUENCE</scope>
</reference>
<evidence type="ECO:0000256" key="1">
    <source>
        <dbReference type="ARBA" id="ARBA00004613"/>
    </source>
</evidence>
<dbReference type="InterPro" id="IPR059100">
    <property type="entry name" value="TSP3_bac"/>
</dbReference>
<evidence type="ECO:0000256" key="2">
    <source>
        <dbReference type="ARBA" id="ARBA00022525"/>
    </source>
</evidence>
<dbReference type="Gene3D" id="2.120.10.30">
    <property type="entry name" value="TolB, C-terminal domain"/>
    <property type="match status" value="1"/>
</dbReference>
<keyword evidence="4" id="KW-0106">Calcium</keyword>
<accession>A0A0F8ZRZ1</accession>
<proteinExistence type="predicted"/>
<evidence type="ECO:0000256" key="4">
    <source>
        <dbReference type="ARBA" id="ARBA00022837"/>
    </source>
</evidence>
<organism evidence="5">
    <name type="scientific">marine sediment metagenome</name>
    <dbReference type="NCBI Taxonomy" id="412755"/>
    <lineage>
        <taxon>unclassified sequences</taxon>
        <taxon>metagenomes</taxon>
        <taxon>ecological metagenomes</taxon>
    </lineage>
</organism>
<keyword evidence="2" id="KW-0964">Secreted</keyword>
<dbReference type="AlphaFoldDB" id="A0A0F8ZRZ1"/>
<evidence type="ECO:0000256" key="3">
    <source>
        <dbReference type="ARBA" id="ARBA00022729"/>
    </source>
</evidence>
<dbReference type="InterPro" id="IPR011042">
    <property type="entry name" value="6-blade_b-propeller_TolB-like"/>
</dbReference>
<gene>
    <name evidence="5" type="ORF">LCGC14_2661420</name>
</gene>
<dbReference type="SUPFAM" id="SSF103647">
    <property type="entry name" value="TSP type-3 repeat"/>
    <property type="match status" value="1"/>
</dbReference>
<dbReference type="EMBL" id="LAZR01046422">
    <property type="protein sequence ID" value="KKK96573.1"/>
    <property type="molecule type" value="Genomic_DNA"/>
</dbReference>
<dbReference type="InterPro" id="IPR028974">
    <property type="entry name" value="TSP_type-3_rpt"/>
</dbReference>
<dbReference type="PANTHER" id="PTHR42754">
    <property type="entry name" value="ENDOGLUCANASE"/>
    <property type="match status" value="1"/>
</dbReference>
<feature type="non-terminal residue" evidence="5">
    <location>
        <position position="284"/>
    </location>
</feature>
<dbReference type="GO" id="GO:0005509">
    <property type="term" value="F:calcium ion binding"/>
    <property type="evidence" value="ECO:0007669"/>
    <property type="project" value="InterPro"/>
</dbReference>
<name>A0A0F8ZRZ1_9ZZZZ</name>
<protein>
    <recommendedName>
        <fullName evidence="6">Bulb-type lectin domain-containing protein</fullName>
    </recommendedName>
</protein>
<evidence type="ECO:0008006" key="6">
    <source>
        <dbReference type="Google" id="ProtNLM"/>
    </source>
</evidence>
<comment type="subcellular location">
    <subcellularLocation>
        <location evidence="1">Secreted</location>
    </subcellularLocation>
</comment>
<keyword evidence="3" id="KW-0732">Signal</keyword>
<dbReference type="InterPro" id="IPR010620">
    <property type="entry name" value="SBBP_repeat"/>
</dbReference>
<comment type="caution">
    <text evidence="5">The sequence shown here is derived from an EMBL/GenBank/DDBJ whole genome shotgun (WGS) entry which is preliminary data.</text>
</comment>
<dbReference type="Pfam" id="PF18884">
    <property type="entry name" value="TSP3_bac"/>
    <property type="match status" value="2"/>
</dbReference>